<evidence type="ECO:0000313" key="9">
    <source>
        <dbReference type="Proteomes" id="UP000003136"/>
    </source>
</evidence>
<dbReference type="STRING" id="483218.BACPEC_01103"/>
<feature type="binding site" evidence="7">
    <location>
        <position position="19"/>
    </location>
    <ligand>
        <name>Mg(2+)</name>
        <dbReference type="ChEBI" id="CHEBI:18420"/>
    </ligand>
</feature>
<dbReference type="AlphaFoldDB" id="B7AQZ3"/>
<dbReference type="InterPro" id="IPR031322">
    <property type="entry name" value="Shikimate/glucono_kinase"/>
</dbReference>
<keyword evidence="7" id="KW-0963">Cytoplasm</keyword>
<comment type="pathway">
    <text evidence="7">Metabolic intermediate biosynthesis; chorismate biosynthesis; chorismate from D-erythrose 4-phosphate and phosphoenolpyruvate: step 5/7.</text>
</comment>
<dbReference type="Proteomes" id="UP000003136">
    <property type="component" value="Unassembled WGS sequence"/>
</dbReference>
<dbReference type="GO" id="GO:0000287">
    <property type="term" value="F:magnesium ion binding"/>
    <property type="evidence" value="ECO:0007669"/>
    <property type="project" value="UniProtKB-UniRule"/>
</dbReference>
<dbReference type="eggNOG" id="COG0703">
    <property type="taxonomic scope" value="Bacteria"/>
</dbReference>
<proteinExistence type="inferred from homology"/>
<dbReference type="EMBL" id="ABVQ01000035">
    <property type="protein sequence ID" value="EEC58115.1"/>
    <property type="molecule type" value="Genomic_DNA"/>
</dbReference>
<comment type="catalytic activity">
    <reaction evidence="7">
        <text>shikimate + ATP = 3-phosphoshikimate + ADP + H(+)</text>
        <dbReference type="Rhea" id="RHEA:13121"/>
        <dbReference type="ChEBI" id="CHEBI:15378"/>
        <dbReference type="ChEBI" id="CHEBI:30616"/>
        <dbReference type="ChEBI" id="CHEBI:36208"/>
        <dbReference type="ChEBI" id="CHEBI:145989"/>
        <dbReference type="ChEBI" id="CHEBI:456216"/>
        <dbReference type="EC" id="2.7.1.71"/>
    </reaction>
</comment>
<feature type="binding site" evidence="7">
    <location>
        <position position="137"/>
    </location>
    <ligand>
        <name>substrate</name>
    </ligand>
</feature>
<evidence type="ECO:0000313" key="8">
    <source>
        <dbReference type="EMBL" id="EEC58115.1"/>
    </source>
</evidence>
<dbReference type="GO" id="GO:0009073">
    <property type="term" value="P:aromatic amino acid family biosynthetic process"/>
    <property type="evidence" value="ECO:0007669"/>
    <property type="project" value="UniProtKB-KW"/>
</dbReference>
<dbReference type="GO" id="GO:0004765">
    <property type="term" value="F:shikimate kinase activity"/>
    <property type="evidence" value="ECO:0007669"/>
    <property type="project" value="UniProtKB-UniRule"/>
</dbReference>
<keyword evidence="2 7" id="KW-0808">Transferase</keyword>
<comment type="caution">
    <text evidence="8">The sequence shown here is derived from an EMBL/GenBank/DDBJ whole genome shotgun (WGS) entry which is preliminary data.</text>
</comment>
<evidence type="ECO:0000256" key="7">
    <source>
        <dbReference type="HAMAP-Rule" id="MF_00109"/>
    </source>
</evidence>
<keyword evidence="6 7" id="KW-0057">Aromatic amino acid biosynthesis</keyword>
<feature type="binding site" evidence="7">
    <location>
        <position position="120"/>
    </location>
    <ligand>
        <name>ATP</name>
        <dbReference type="ChEBI" id="CHEBI:30616"/>
    </ligand>
</feature>
<dbReference type="SUPFAM" id="SSF52540">
    <property type="entry name" value="P-loop containing nucleoside triphosphate hydrolases"/>
    <property type="match status" value="1"/>
</dbReference>
<dbReference type="HOGENOM" id="CLU_057607_4_1_9"/>
<dbReference type="CDD" id="cd00464">
    <property type="entry name" value="SK"/>
    <property type="match status" value="1"/>
</dbReference>
<evidence type="ECO:0000256" key="1">
    <source>
        <dbReference type="ARBA" id="ARBA00022605"/>
    </source>
</evidence>
<dbReference type="EC" id="2.7.1.71" evidence="7"/>
<evidence type="ECO:0000256" key="5">
    <source>
        <dbReference type="ARBA" id="ARBA00022840"/>
    </source>
</evidence>
<reference evidence="8 9" key="1">
    <citation type="submission" date="2008-11" db="EMBL/GenBank/DDBJ databases">
        <title>Draft genome sequence of Bacteroides pectinophilus (ATCC 43243).</title>
        <authorList>
            <person name="Sudarsanam P."/>
            <person name="Ley R."/>
            <person name="Guruge J."/>
            <person name="Turnbaugh P.J."/>
            <person name="Mahowald M."/>
            <person name="Liep D."/>
            <person name="Gordon J."/>
        </authorList>
    </citation>
    <scope>NUCLEOTIDE SEQUENCE [LARGE SCALE GENOMIC DNA]</scope>
    <source>
        <strain evidence="8 9">ATCC 43243</strain>
    </source>
</reference>
<comment type="similarity">
    <text evidence="7">Belongs to the shikimate kinase family.</text>
</comment>
<dbReference type="UniPathway" id="UPA00053">
    <property type="reaction ID" value="UER00088"/>
</dbReference>
<evidence type="ECO:0000256" key="2">
    <source>
        <dbReference type="ARBA" id="ARBA00022679"/>
    </source>
</evidence>
<comment type="cofactor">
    <cofactor evidence="7">
        <name>Mg(2+)</name>
        <dbReference type="ChEBI" id="CHEBI:18420"/>
    </cofactor>
    <text evidence="7">Binds 1 Mg(2+) ion per subunit.</text>
</comment>
<dbReference type="Pfam" id="PF01202">
    <property type="entry name" value="SKI"/>
    <property type="match status" value="1"/>
</dbReference>
<reference evidence="8 9" key="2">
    <citation type="submission" date="2008-11" db="EMBL/GenBank/DDBJ databases">
        <authorList>
            <person name="Fulton L."/>
            <person name="Clifton S."/>
            <person name="Fulton B."/>
            <person name="Xu J."/>
            <person name="Minx P."/>
            <person name="Pepin K.H."/>
            <person name="Johnson M."/>
            <person name="Bhonagiri V."/>
            <person name="Nash W.E."/>
            <person name="Mardis E.R."/>
            <person name="Wilson R.K."/>
        </authorList>
    </citation>
    <scope>NUCLEOTIDE SEQUENCE [LARGE SCALE GENOMIC DNA]</scope>
    <source>
        <strain evidence="8 9">ATCC 43243</strain>
    </source>
</reference>
<feature type="binding site" evidence="7">
    <location>
        <position position="82"/>
    </location>
    <ligand>
        <name>substrate</name>
    </ligand>
</feature>
<accession>B7AQZ3</accession>
<dbReference type="HAMAP" id="MF_00109">
    <property type="entry name" value="Shikimate_kinase"/>
    <property type="match status" value="1"/>
</dbReference>
<name>B7AQZ3_9FIRM</name>
<keyword evidence="1 7" id="KW-0028">Amino-acid biosynthesis</keyword>
<dbReference type="Gene3D" id="3.40.50.300">
    <property type="entry name" value="P-loop containing nucleotide triphosphate hydrolases"/>
    <property type="match status" value="1"/>
</dbReference>
<dbReference type="GO" id="GO:0008652">
    <property type="term" value="P:amino acid biosynthetic process"/>
    <property type="evidence" value="ECO:0007669"/>
    <property type="project" value="UniProtKB-KW"/>
</dbReference>
<dbReference type="InterPro" id="IPR000623">
    <property type="entry name" value="Shikimate_kinase/TSH1"/>
</dbReference>
<keyword evidence="4 7" id="KW-0418">Kinase</keyword>
<dbReference type="PRINTS" id="PR01100">
    <property type="entry name" value="SHIKIMTKNASE"/>
</dbReference>
<dbReference type="PANTHER" id="PTHR21087:SF16">
    <property type="entry name" value="SHIKIMATE KINASE 1, CHLOROPLASTIC"/>
    <property type="match status" value="1"/>
</dbReference>
<keyword evidence="3 7" id="KW-0547">Nucleotide-binding</keyword>
<comment type="function">
    <text evidence="7">Catalyzes the specific phosphorylation of the 3-hydroxyl group of shikimic acid using ATP as a cosubstrate.</text>
</comment>
<dbReference type="PANTHER" id="PTHR21087">
    <property type="entry name" value="SHIKIMATE KINASE"/>
    <property type="match status" value="1"/>
</dbReference>
<dbReference type="InterPro" id="IPR027417">
    <property type="entry name" value="P-loop_NTPase"/>
</dbReference>
<organism evidence="8 9">
    <name type="scientific">[Bacteroides] pectinophilus ATCC 43243</name>
    <dbReference type="NCBI Taxonomy" id="483218"/>
    <lineage>
        <taxon>Bacteria</taxon>
        <taxon>Bacillati</taxon>
        <taxon>Bacillota</taxon>
        <taxon>Clostridia</taxon>
        <taxon>Eubacteriales</taxon>
    </lineage>
</organism>
<keyword evidence="9" id="KW-1185">Reference proteome</keyword>
<feature type="binding site" evidence="7">
    <location>
        <position position="37"/>
    </location>
    <ligand>
        <name>substrate</name>
    </ligand>
</feature>
<feature type="binding site" evidence="7">
    <location>
        <begin position="15"/>
        <end position="20"/>
    </location>
    <ligand>
        <name>ATP</name>
        <dbReference type="ChEBI" id="CHEBI:30616"/>
    </ligand>
</feature>
<evidence type="ECO:0000256" key="3">
    <source>
        <dbReference type="ARBA" id="ARBA00022741"/>
    </source>
</evidence>
<comment type="subunit">
    <text evidence="7">Monomer.</text>
</comment>
<evidence type="ECO:0000256" key="4">
    <source>
        <dbReference type="ARBA" id="ARBA00022777"/>
    </source>
</evidence>
<dbReference type="GO" id="GO:0005829">
    <property type="term" value="C:cytosol"/>
    <property type="evidence" value="ECO:0007669"/>
    <property type="project" value="TreeGrafter"/>
</dbReference>
<keyword evidence="5 7" id="KW-0067">ATP-binding</keyword>
<keyword evidence="7" id="KW-0479">Metal-binding</keyword>
<comment type="subcellular location">
    <subcellularLocation>
        <location evidence="7">Cytoplasm</location>
    </subcellularLocation>
</comment>
<comment type="caution">
    <text evidence="7">Lacks conserved residue(s) required for the propagation of feature annotation.</text>
</comment>
<gene>
    <name evidence="7" type="primary">aroK</name>
    <name evidence="8" type="ORF">BACPEC_01103</name>
</gene>
<sequence length="181" mass="20408">MENEIMNIVLIGMPGSGKSTIGVVLAKHLGYTFIDSDIVIQEKHKKLLCELIDEFGEEGFLKIENDVNKSLDVDRTVIATGGSAVYSEESMMHLKKSSIFVYLKVNNSELDNRVTDLKGRGVVTNGKETMQEIFEDRTRLYQRYADVTIDEDEFSAISVPKIVDEIEELVRECAGKRNIEL</sequence>
<protein>
    <recommendedName>
        <fullName evidence="7">Shikimate kinase</fullName>
        <shortName evidence="7">SK</shortName>
        <ecNumber evidence="7">2.7.1.71</ecNumber>
    </recommendedName>
</protein>
<evidence type="ECO:0000256" key="6">
    <source>
        <dbReference type="ARBA" id="ARBA00023141"/>
    </source>
</evidence>
<dbReference type="GO" id="GO:0005524">
    <property type="term" value="F:ATP binding"/>
    <property type="evidence" value="ECO:0007669"/>
    <property type="project" value="UniProtKB-UniRule"/>
</dbReference>
<keyword evidence="7" id="KW-0460">Magnesium</keyword>
<dbReference type="GO" id="GO:0009423">
    <property type="term" value="P:chorismate biosynthetic process"/>
    <property type="evidence" value="ECO:0007669"/>
    <property type="project" value="UniProtKB-UniRule"/>
</dbReference>